<feature type="transmembrane region" description="Helical" evidence="7">
    <location>
        <begin position="12"/>
        <end position="31"/>
    </location>
</feature>
<evidence type="ECO:0000256" key="4">
    <source>
        <dbReference type="ARBA" id="ARBA00022982"/>
    </source>
</evidence>
<evidence type="ECO:0000256" key="1">
    <source>
        <dbReference type="ARBA" id="ARBA00004370"/>
    </source>
</evidence>
<evidence type="ECO:0000313" key="9">
    <source>
        <dbReference type="EMBL" id="ATW28205.1"/>
    </source>
</evidence>
<dbReference type="KEGG" id="fwa:DCMF_28690"/>
<evidence type="ECO:0000256" key="2">
    <source>
        <dbReference type="ARBA" id="ARBA00022448"/>
    </source>
</evidence>
<feature type="transmembrane region" description="Helical" evidence="7">
    <location>
        <begin position="43"/>
        <end position="65"/>
    </location>
</feature>
<name>A0A3G1L144_FORW1</name>
<comment type="subcellular location">
    <subcellularLocation>
        <location evidence="1">Membrane</location>
    </subcellularLocation>
</comment>
<proteinExistence type="predicted"/>
<evidence type="ECO:0000259" key="8">
    <source>
        <dbReference type="PROSITE" id="PS50939"/>
    </source>
</evidence>
<dbReference type="EMBL" id="CP017634">
    <property type="protein sequence ID" value="ATW28205.1"/>
    <property type="molecule type" value="Genomic_DNA"/>
</dbReference>
<dbReference type="OrthoDB" id="9934694at2"/>
<keyword evidence="2" id="KW-0813">Transport</keyword>
<keyword evidence="3 7" id="KW-0812">Transmembrane</keyword>
<feature type="domain" description="Cytochrome b561" evidence="8">
    <location>
        <begin position="1"/>
        <end position="70"/>
    </location>
</feature>
<dbReference type="PROSITE" id="PS50939">
    <property type="entry name" value="CYTOCHROME_B561"/>
    <property type="match status" value="1"/>
</dbReference>
<dbReference type="InterPro" id="IPR006593">
    <property type="entry name" value="Cyt_b561/ferric_Rdtase_TM"/>
</dbReference>
<keyword evidence="5 7" id="KW-1133">Transmembrane helix</keyword>
<accession>A0A3G1L144</accession>
<organism evidence="9 10">
    <name type="scientific">Formimonas warabiya</name>
    <dbReference type="NCBI Taxonomy" id="1761012"/>
    <lineage>
        <taxon>Bacteria</taxon>
        <taxon>Bacillati</taxon>
        <taxon>Bacillota</taxon>
        <taxon>Clostridia</taxon>
        <taxon>Eubacteriales</taxon>
        <taxon>Peptococcaceae</taxon>
        <taxon>Candidatus Formimonas</taxon>
    </lineage>
</organism>
<evidence type="ECO:0000256" key="7">
    <source>
        <dbReference type="SAM" id="Phobius"/>
    </source>
</evidence>
<dbReference type="RefSeq" id="WP_148137614.1">
    <property type="nucleotide sequence ID" value="NZ_CP017634.1"/>
</dbReference>
<evidence type="ECO:0000256" key="3">
    <source>
        <dbReference type="ARBA" id="ARBA00022692"/>
    </source>
</evidence>
<keyword evidence="4" id="KW-0249">Electron transport</keyword>
<sequence>MYVPLILGKPLHLWLGIIMIFLLVFQVLTGKRILKLPFVYHRLNAIAIIIIAAVHAFFGLGIWFFNFQIR</sequence>
<dbReference type="AlphaFoldDB" id="A0A3G1L144"/>
<dbReference type="Proteomes" id="UP000323521">
    <property type="component" value="Chromosome"/>
</dbReference>
<dbReference type="GO" id="GO:0016020">
    <property type="term" value="C:membrane"/>
    <property type="evidence" value="ECO:0007669"/>
    <property type="project" value="UniProtKB-SubCell"/>
</dbReference>
<evidence type="ECO:0000313" key="10">
    <source>
        <dbReference type="Proteomes" id="UP000323521"/>
    </source>
</evidence>
<keyword evidence="6 7" id="KW-0472">Membrane</keyword>
<gene>
    <name evidence="9" type="ORF">DCMF_28690</name>
</gene>
<reference evidence="9 10" key="1">
    <citation type="submission" date="2016-10" db="EMBL/GenBank/DDBJ databases">
        <title>Complete Genome Sequence of Peptococcaceae strain DCMF.</title>
        <authorList>
            <person name="Edwards R.J."/>
            <person name="Holland S.I."/>
            <person name="Deshpande N.P."/>
            <person name="Wong Y.K."/>
            <person name="Ertan H."/>
            <person name="Manefield M."/>
            <person name="Russell T.L."/>
            <person name="Lee M.J."/>
        </authorList>
    </citation>
    <scope>NUCLEOTIDE SEQUENCE [LARGE SCALE GENOMIC DNA]</scope>
    <source>
        <strain evidence="9 10">DCMF</strain>
    </source>
</reference>
<keyword evidence="10" id="KW-1185">Reference proteome</keyword>
<evidence type="ECO:0000256" key="5">
    <source>
        <dbReference type="ARBA" id="ARBA00022989"/>
    </source>
</evidence>
<evidence type="ECO:0000256" key="6">
    <source>
        <dbReference type="ARBA" id="ARBA00023136"/>
    </source>
</evidence>
<protein>
    <recommendedName>
        <fullName evidence="8">Cytochrome b561 domain-containing protein</fullName>
    </recommendedName>
</protein>